<dbReference type="InterPro" id="IPR036909">
    <property type="entry name" value="Cyt_c-like_dom_sf"/>
</dbReference>
<evidence type="ECO:0000256" key="7">
    <source>
        <dbReference type="ARBA" id="ARBA00023004"/>
    </source>
</evidence>
<evidence type="ECO:0000256" key="3">
    <source>
        <dbReference type="ARBA" id="ARBA00022723"/>
    </source>
</evidence>
<dbReference type="InterPro" id="IPR051395">
    <property type="entry name" value="Cytochrome_c_Peroxidase/MauG"/>
</dbReference>
<evidence type="ECO:0000313" key="11">
    <source>
        <dbReference type="EMBL" id="MCL1126569.1"/>
    </source>
</evidence>
<dbReference type="PIRSF" id="PIRSF000294">
    <property type="entry name" value="Cytochrome-c_peroxidase"/>
    <property type="match status" value="1"/>
</dbReference>
<gene>
    <name evidence="11" type="ORF">L2764_19275</name>
</gene>
<keyword evidence="9" id="KW-0812">Transmembrane</keyword>
<organism evidence="11 12">
    <name type="scientific">Shewanella surugensis</name>
    <dbReference type="NCBI Taxonomy" id="212020"/>
    <lineage>
        <taxon>Bacteria</taxon>
        <taxon>Pseudomonadati</taxon>
        <taxon>Pseudomonadota</taxon>
        <taxon>Gammaproteobacteria</taxon>
        <taxon>Alteromonadales</taxon>
        <taxon>Shewanellaceae</taxon>
        <taxon>Shewanella</taxon>
    </lineage>
</organism>
<evidence type="ECO:0000256" key="2">
    <source>
        <dbReference type="ARBA" id="ARBA00022617"/>
    </source>
</evidence>
<keyword evidence="3 8" id="KW-0479">Metal-binding</keyword>
<keyword evidence="12" id="KW-1185">Reference proteome</keyword>
<dbReference type="PANTHER" id="PTHR30600:SF7">
    <property type="entry name" value="CYTOCHROME C PEROXIDASE-RELATED"/>
    <property type="match status" value="1"/>
</dbReference>
<dbReference type="EMBL" id="JAKIKS010000094">
    <property type="protein sequence ID" value="MCL1126569.1"/>
    <property type="molecule type" value="Genomic_DNA"/>
</dbReference>
<evidence type="ECO:0000256" key="5">
    <source>
        <dbReference type="ARBA" id="ARBA00022764"/>
    </source>
</evidence>
<comment type="subcellular location">
    <subcellularLocation>
        <location evidence="1">Periplasm</location>
    </subcellularLocation>
</comment>
<evidence type="ECO:0000256" key="6">
    <source>
        <dbReference type="ARBA" id="ARBA00023002"/>
    </source>
</evidence>
<comment type="caution">
    <text evidence="11">The sequence shown here is derived from an EMBL/GenBank/DDBJ whole genome shotgun (WGS) entry which is preliminary data.</text>
</comment>
<dbReference type="RefSeq" id="WP_248941979.1">
    <property type="nucleotide sequence ID" value="NZ_JAKIKS010000094.1"/>
</dbReference>
<keyword evidence="2 8" id="KW-0349">Heme</keyword>
<evidence type="ECO:0000256" key="1">
    <source>
        <dbReference type="ARBA" id="ARBA00004418"/>
    </source>
</evidence>
<evidence type="ECO:0000256" key="9">
    <source>
        <dbReference type="SAM" id="Phobius"/>
    </source>
</evidence>
<dbReference type="InterPro" id="IPR004852">
    <property type="entry name" value="Di-haem_cyt_c_peroxidsae"/>
</dbReference>
<dbReference type="Proteomes" id="UP001203423">
    <property type="component" value="Unassembled WGS sequence"/>
</dbReference>
<keyword evidence="9" id="KW-0472">Membrane</keyword>
<keyword evidence="7 8" id="KW-0408">Iron</keyword>
<keyword evidence="6" id="KW-0560">Oxidoreductase</keyword>
<sequence length="335" mass="37654">MRMDYRWIIALSIVLGFSLYLYITFRQPLITAMIAAPSKPNFNQAITPIPILEIKQDDKSKLQLGLRLFLDPRLSSNNQVSCASCHNIYTNGAETTKVSTGVLGKGNRNSPTVYNVSFNTRFFWDGRAASLHEQIDGPIHNPLEMNTNWKKITQFVQSDQYYQIAFTEEYDEQISENTIKDALISFMLVLNTPNADFDRYLLGNPQAMSQTAINGWAKFQTLGCIYCHQGKNVGGNIFQKFGHVESLDHNSDDLGRFSLTQEEADKNVFRVPSLRNVAITPPYFHDGRAEILEDAILLMAKMQLGKDLDPVTLLELSAFLNALSAPPPPALKALQ</sequence>
<reference evidence="11 12" key="1">
    <citation type="submission" date="2022-01" db="EMBL/GenBank/DDBJ databases">
        <title>Whole genome-based taxonomy of the Shewanellaceae.</title>
        <authorList>
            <person name="Martin-Rodriguez A.J."/>
        </authorList>
    </citation>
    <scope>NUCLEOTIDE SEQUENCE [LARGE SCALE GENOMIC DNA]</scope>
    <source>
        <strain evidence="11 12">DSM 17177</strain>
    </source>
</reference>
<feature type="domain" description="Cytochrome c" evidence="10">
    <location>
        <begin position="60"/>
        <end position="190"/>
    </location>
</feature>
<dbReference type="Gene3D" id="1.10.760.10">
    <property type="entry name" value="Cytochrome c-like domain"/>
    <property type="match status" value="2"/>
</dbReference>
<keyword evidence="9" id="KW-1133">Transmembrane helix</keyword>
<dbReference type="InterPro" id="IPR026259">
    <property type="entry name" value="MauG/Cytc_peroxidase"/>
</dbReference>
<dbReference type="SUPFAM" id="SSF46626">
    <property type="entry name" value="Cytochrome c"/>
    <property type="match status" value="2"/>
</dbReference>
<dbReference type="Pfam" id="PF03150">
    <property type="entry name" value="CCP_MauG"/>
    <property type="match status" value="1"/>
</dbReference>
<name>A0ABT0LFV4_9GAMM</name>
<proteinExistence type="predicted"/>
<evidence type="ECO:0000313" key="12">
    <source>
        <dbReference type="Proteomes" id="UP001203423"/>
    </source>
</evidence>
<keyword evidence="11" id="KW-0575">Peroxidase</keyword>
<evidence type="ECO:0000256" key="8">
    <source>
        <dbReference type="PROSITE-ProRule" id="PRU00433"/>
    </source>
</evidence>
<evidence type="ECO:0000256" key="4">
    <source>
        <dbReference type="ARBA" id="ARBA00022729"/>
    </source>
</evidence>
<feature type="domain" description="Cytochrome c" evidence="10">
    <location>
        <begin position="210"/>
        <end position="324"/>
    </location>
</feature>
<feature type="transmembrane region" description="Helical" evidence="9">
    <location>
        <begin position="7"/>
        <end position="25"/>
    </location>
</feature>
<protein>
    <submittedName>
        <fullName evidence="11">Cytochrome-c peroxidase</fullName>
    </submittedName>
</protein>
<keyword evidence="4" id="KW-0732">Signal</keyword>
<dbReference type="GO" id="GO:0004601">
    <property type="term" value="F:peroxidase activity"/>
    <property type="evidence" value="ECO:0007669"/>
    <property type="project" value="UniProtKB-KW"/>
</dbReference>
<dbReference type="InterPro" id="IPR009056">
    <property type="entry name" value="Cyt_c-like_dom"/>
</dbReference>
<keyword evidence="5" id="KW-0574">Periplasm</keyword>
<evidence type="ECO:0000259" key="10">
    <source>
        <dbReference type="PROSITE" id="PS51007"/>
    </source>
</evidence>
<dbReference type="PROSITE" id="PS51007">
    <property type="entry name" value="CYTC"/>
    <property type="match status" value="2"/>
</dbReference>
<dbReference type="PANTHER" id="PTHR30600">
    <property type="entry name" value="CYTOCHROME C PEROXIDASE-RELATED"/>
    <property type="match status" value="1"/>
</dbReference>
<accession>A0ABT0LFV4</accession>